<proteinExistence type="predicted"/>
<accession>C1N2C3</accession>
<dbReference type="AlphaFoldDB" id="C1N2C3"/>
<organism evidence="3">
    <name type="scientific">Micromonas pusilla (strain CCMP1545)</name>
    <name type="common">Picoplanktonic green alga</name>
    <dbReference type="NCBI Taxonomy" id="564608"/>
    <lineage>
        <taxon>Eukaryota</taxon>
        <taxon>Viridiplantae</taxon>
        <taxon>Chlorophyta</taxon>
        <taxon>Mamiellophyceae</taxon>
        <taxon>Mamiellales</taxon>
        <taxon>Mamiellaceae</taxon>
        <taxon>Micromonas</taxon>
    </lineage>
</organism>
<evidence type="ECO:0000256" key="1">
    <source>
        <dbReference type="SAM" id="MobiDB-lite"/>
    </source>
</evidence>
<dbReference type="RefSeq" id="XP_003062270.1">
    <property type="nucleotide sequence ID" value="XM_003062224.1"/>
</dbReference>
<gene>
    <name evidence="2" type="ORF">MICPUCDRAFT_51928</name>
</gene>
<feature type="region of interest" description="Disordered" evidence="1">
    <location>
        <begin position="102"/>
        <end position="178"/>
    </location>
</feature>
<protein>
    <submittedName>
        <fullName evidence="2">Predicted protein</fullName>
    </submittedName>
</protein>
<reference evidence="2 3" key="1">
    <citation type="journal article" date="2009" name="Science">
        <title>Green evolution and dynamic adaptations revealed by genomes of the marine picoeukaryotes Micromonas.</title>
        <authorList>
            <person name="Worden A.Z."/>
            <person name="Lee J.H."/>
            <person name="Mock T."/>
            <person name="Rouze P."/>
            <person name="Simmons M.P."/>
            <person name="Aerts A.L."/>
            <person name="Allen A.E."/>
            <person name="Cuvelier M.L."/>
            <person name="Derelle E."/>
            <person name="Everett M.V."/>
            <person name="Foulon E."/>
            <person name="Grimwood J."/>
            <person name="Gundlach H."/>
            <person name="Henrissat B."/>
            <person name="Napoli C."/>
            <person name="McDonald S.M."/>
            <person name="Parker M.S."/>
            <person name="Rombauts S."/>
            <person name="Salamov A."/>
            <person name="Von Dassow P."/>
            <person name="Badger J.H."/>
            <person name="Coutinho P.M."/>
            <person name="Demir E."/>
            <person name="Dubchak I."/>
            <person name="Gentemann C."/>
            <person name="Eikrem W."/>
            <person name="Gready J.E."/>
            <person name="John U."/>
            <person name="Lanier W."/>
            <person name="Lindquist E.A."/>
            <person name="Lucas S."/>
            <person name="Mayer K.F."/>
            <person name="Moreau H."/>
            <person name="Not F."/>
            <person name="Otillar R."/>
            <person name="Panaud O."/>
            <person name="Pangilinan J."/>
            <person name="Paulsen I."/>
            <person name="Piegu B."/>
            <person name="Poliakov A."/>
            <person name="Robbens S."/>
            <person name="Schmutz J."/>
            <person name="Toulza E."/>
            <person name="Wyss T."/>
            <person name="Zelensky A."/>
            <person name="Zhou K."/>
            <person name="Armbrust E.V."/>
            <person name="Bhattacharya D."/>
            <person name="Goodenough U.W."/>
            <person name="Van de Peer Y."/>
            <person name="Grigoriev I.V."/>
        </authorList>
    </citation>
    <scope>NUCLEOTIDE SEQUENCE [LARGE SCALE GENOMIC DNA]</scope>
    <source>
        <strain evidence="2 3">CCMP1545</strain>
    </source>
</reference>
<dbReference type="Proteomes" id="UP000001876">
    <property type="component" value="Unassembled WGS sequence"/>
</dbReference>
<feature type="region of interest" description="Disordered" evidence="1">
    <location>
        <begin position="1"/>
        <end position="74"/>
    </location>
</feature>
<evidence type="ECO:0000313" key="3">
    <source>
        <dbReference type="Proteomes" id="UP000001876"/>
    </source>
</evidence>
<keyword evidence="3" id="KW-1185">Reference proteome</keyword>
<sequence>MRALLATFSPSPLAPLAATPPPSRRRAAPRAVVARNSESRATSQIRHRSKGGAGPRNERDAHLTEPPVDAAPPKRVETVETALSDGKHVLVALDRRGARMYRTTTKADGRKPTKLTPLVRYNASEHVDPFDGAPAMKEKTTKKSSSRGGGAPKRARGGERESSGSSSDVGGGGPLTEPTLRGVVAALRRVLFSNWSPYDRVRVVHAVP</sequence>
<name>C1N2C3_MICPC</name>
<dbReference type="GeneID" id="9687709"/>
<dbReference type="KEGG" id="mpp:MICPUCDRAFT_51928"/>
<evidence type="ECO:0000313" key="2">
    <source>
        <dbReference type="EMBL" id="EEH53982.1"/>
    </source>
</evidence>
<dbReference type="EMBL" id="GG663745">
    <property type="protein sequence ID" value="EEH53982.1"/>
    <property type="molecule type" value="Genomic_DNA"/>
</dbReference>
<feature type="compositionally biased region" description="Low complexity" evidence="1">
    <location>
        <begin position="1"/>
        <end position="17"/>
    </location>
</feature>